<evidence type="ECO:0000256" key="2">
    <source>
        <dbReference type="ARBA" id="ARBA00007857"/>
    </source>
</evidence>
<evidence type="ECO:0000256" key="3">
    <source>
        <dbReference type="ARBA" id="ARBA00019596"/>
    </source>
</evidence>
<dbReference type="InterPro" id="IPR021726">
    <property type="entry name" value="THO_THOC2_N"/>
</dbReference>
<dbReference type="GO" id="GO:0006397">
    <property type="term" value="P:mRNA processing"/>
    <property type="evidence" value="ECO:0007669"/>
    <property type="project" value="InterPro"/>
</dbReference>
<reference evidence="9" key="1">
    <citation type="submission" date="2022-07" db="EMBL/GenBank/DDBJ databases">
        <title>Phylogenomic reconstructions and comparative analyses of Kickxellomycotina fungi.</title>
        <authorList>
            <person name="Reynolds N.K."/>
            <person name="Stajich J.E."/>
            <person name="Barry K."/>
            <person name="Grigoriev I.V."/>
            <person name="Crous P."/>
            <person name="Smith M.E."/>
        </authorList>
    </citation>
    <scope>NUCLEOTIDE SEQUENCE</scope>
    <source>
        <strain evidence="9">NRRL 1565</strain>
    </source>
</reference>
<comment type="subcellular location">
    <subcellularLocation>
        <location evidence="1">Nucleus</location>
    </subcellularLocation>
</comment>
<evidence type="ECO:0000256" key="5">
    <source>
        <dbReference type="SAM" id="MobiDB-lite"/>
    </source>
</evidence>
<keyword evidence="4" id="KW-0539">Nucleus</keyword>
<protein>
    <recommendedName>
        <fullName evidence="3">THO complex subunit 2</fullName>
    </recommendedName>
</protein>
<feature type="compositionally biased region" description="Polar residues" evidence="5">
    <location>
        <begin position="1480"/>
        <end position="1510"/>
    </location>
</feature>
<dbReference type="Proteomes" id="UP001140094">
    <property type="component" value="Unassembled WGS sequence"/>
</dbReference>
<keyword evidence="10" id="KW-1185">Reference proteome</keyword>
<evidence type="ECO:0000313" key="9">
    <source>
        <dbReference type="EMBL" id="KAJ2799864.1"/>
    </source>
</evidence>
<feature type="region of interest" description="Disordered" evidence="5">
    <location>
        <begin position="991"/>
        <end position="1080"/>
    </location>
</feature>
<sequence>MLHWIQHCAQAIGNTEHAMERYGDSAAVHALISTALTETIWVLSIEWEPDIASDNDRRWEGERLGHLEQSRVLVAVAKGLISSGVIDQVLAKERLDADFLEQVGAIPSATAFTRKYIRLNTTLNFKQTKFNLACEQNEGFSKLVVLIQGGMASVTPQQLNSELLKRARSYSTADDSLSVVVRALRADGDLQERVGHLLVDIKRLIGVFNLDPNRVLDIILDCFISNVRFYWPFYIALFDASPWCRITPESPKLAQLVGWKLQFYAGESASAARFMDELATVAALLITHRIIRLSDVYAMMAPARNEEMNREFDTWCAAQKEKRALGAGSKLAEMGGLEDGSESAERKTAADAKESQPRGDWANQHALLCAKLLAVGDTRHALMYIRRFPNLPRMHPSIADLTVRIIDVATNSLYHSVDCVRAPVKARLRVTTSAPADIAEAGSASIGAWGFPATAMAPLQQASENCTARKSHVLSPLASGSNVVFFYEGFWLLEPTGQLPRIQAIGELPRVLAPWLNVAFVRIHRSPALLIRLMRLCRFGLLNQSGEESTWVGFLRAWILPAFSFATPSAGLSNELWLLVSTLPLAKRYNLYRDWGTMLTSGQPHLPHITACESVQQNGTRSNTLDMAMSLDDVLEDATDDIVGGSSAETQTSFVEVEALCFEVRRQVRSVMRRLSGDTVKLVGRQLCRLCHATPTLSLKIILDQVCSYDNLVDSVVEAFRYLTPLDADVMFYVILTTLDDPASARAKEDGVNAAHWLQSLSLFTAAFSHRHENSMLGVVLGYVLRQIISMTRIENAPPVFETVILSDAILRLAAIDVMANATDDQIMALQGGYHLCLEAFSMVSQWVLPQDATADDVLAASSSSRLTKRLAQWLANVVAARDQALSFVVAMCIHADKILMTASLPLGNVLVIYDREIERIHQLFYLLHTNLKPERYGRLIPGPHILANDYGLSWGMAILWGRPSISARLMHDLRQWENEDENKQITVTIIEQESGENGAGSIKPQPETKPADKADGADQDGTEATAANSPADTKVNADAGLPSDSTNMDVDSGMGRRDDSDNTSNIEDGGSAKPNGADGAPRVVAGLHFEAPLLPREYVDYIAHTLPPAAVEVGLSPEFVAVFWTLSLYDIEVPAERYAKDIAIQTQLIKRIDALSKQVSGGRSKTAALAQVRARAVIAVECLEKDMQAQKEHVLRIRRWLIAQKDYWFCMAHEQRKLVTQALLQHCVLPRAVLSASDANFCAKFLWMMHFPLATNKFSLMIVYDNIFGESLSTLLAAFTENEARNYAKFLNTSLAYLAPLHLSEAHYNDRAVNPWRGLTGFQQHWRYERGYLPPKSRTIRQQMPPKSVADSGDACRIKPGSVMLSFDDFRTVMRKWQVNLTKAFICTLDSERNDTVRNGILALKEMQKSFPSILQYGRRILDKVSEVASGGRSVDANADVSMDSDKNLKVMAASYSAHLAMAKKAWIPEADYYPAPAKSTSTSRPAQQTPSQANAQKPTRESIGSSSG</sequence>
<accession>A0A9W8LQN3</accession>
<feature type="region of interest" description="Disordered" evidence="5">
    <location>
        <begin position="333"/>
        <end position="358"/>
    </location>
</feature>
<dbReference type="GO" id="GO:0003729">
    <property type="term" value="F:mRNA binding"/>
    <property type="evidence" value="ECO:0007669"/>
    <property type="project" value="TreeGrafter"/>
</dbReference>
<feature type="domain" description="THO complex subunit 2 N-terminal" evidence="8">
    <location>
        <begin position="75"/>
        <end position="606"/>
    </location>
</feature>
<evidence type="ECO:0000256" key="4">
    <source>
        <dbReference type="ARBA" id="ARBA00023242"/>
    </source>
</evidence>
<proteinExistence type="inferred from homology"/>
<feature type="domain" description="THO complex subunitTHOC2 N-terminal" evidence="7">
    <location>
        <begin position="687"/>
        <end position="762"/>
    </location>
</feature>
<dbReference type="Pfam" id="PF11262">
    <property type="entry name" value="Tho2"/>
    <property type="match status" value="1"/>
</dbReference>
<dbReference type="InterPro" id="IPR040007">
    <property type="entry name" value="Tho2"/>
</dbReference>
<dbReference type="PANTHER" id="PTHR21597:SF0">
    <property type="entry name" value="THO COMPLEX SUBUNIT 2"/>
    <property type="match status" value="1"/>
</dbReference>
<dbReference type="Pfam" id="PF11732">
    <property type="entry name" value="Thoc2"/>
    <property type="match status" value="1"/>
</dbReference>
<dbReference type="PANTHER" id="PTHR21597">
    <property type="entry name" value="THO2 PROTEIN"/>
    <property type="match status" value="1"/>
</dbReference>
<dbReference type="GO" id="GO:0006406">
    <property type="term" value="P:mRNA export from nucleus"/>
    <property type="evidence" value="ECO:0007669"/>
    <property type="project" value="InterPro"/>
</dbReference>
<gene>
    <name evidence="9" type="primary">RLR1</name>
    <name evidence="9" type="ORF">H4R20_004269</name>
</gene>
<dbReference type="OrthoDB" id="29024at2759"/>
<dbReference type="InterPro" id="IPR032302">
    <property type="entry name" value="THOC2_N"/>
</dbReference>
<comment type="caution">
    <text evidence="9">The sequence shown here is derived from an EMBL/GenBank/DDBJ whole genome shotgun (WGS) entry which is preliminary data.</text>
</comment>
<dbReference type="GO" id="GO:0000445">
    <property type="term" value="C:THO complex part of transcription export complex"/>
    <property type="evidence" value="ECO:0007669"/>
    <property type="project" value="TreeGrafter"/>
</dbReference>
<evidence type="ECO:0000256" key="1">
    <source>
        <dbReference type="ARBA" id="ARBA00004123"/>
    </source>
</evidence>
<evidence type="ECO:0000313" key="10">
    <source>
        <dbReference type="Proteomes" id="UP001140094"/>
    </source>
</evidence>
<feature type="domain" description="THO complex subunitTHOC2 C-terminal" evidence="6">
    <location>
        <begin position="1116"/>
        <end position="1461"/>
    </location>
</feature>
<dbReference type="Pfam" id="PF16134">
    <property type="entry name" value="THOC2_N"/>
    <property type="match status" value="1"/>
</dbReference>
<comment type="similarity">
    <text evidence="2">Belongs to the THOC2 family.</text>
</comment>
<feature type="compositionally biased region" description="Basic and acidic residues" evidence="5">
    <location>
        <begin position="343"/>
        <end position="357"/>
    </location>
</feature>
<evidence type="ECO:0000259" key="8">
    <source>
        <dbReference type="Pfam" id="PF16134"/>
    </source>
</evidence>
<feature type="non-terminal residue" evidence="9">
    <location>
        <position position="1510"/>
    </location>
</feature>
<evidence type="ECO:0000259" key="6">
    <source>
        <dbReference type="Pfam" id="PF11262"/>
    </source>
</evidence>
<evidence type="ECO:0000259" key="7">
    <source>
        <dbReference type="Pfam" id="PF11732"/>
    </source>
</evidence>
<name>A0A9W8LQN3_9FUNG</name>
<dbReference type="InterPro" id="IPR021418">
    <property type="entry name" value="THO_THOC2_C"/>
</dbReference>
<organism evidence="9 10">
    <name type="scientific">Coemansia guatemalensis</name>
    <dbReference type="NCBI Taxonomy" id="2761395"/>
    <lineage>
        <taxon>Eukaryota</taxon>
        <taxon>Fungi</taxon>
        <taxon>Fungi incertae sedis</taxon>
        <taxon>Zoopagomycota</taxon>
        <taxon>Kickxellomycotina</taxon>
        <taxon>Kickxellomycetes</taxon>
        <taxon>Kickxellales</taxon>
        <taxon>Kickxellaceae</taxon>
        <taxon>Coemansia</taxon>
    </lineage>
</organism>
<dbReference type="EMBL" id="JANBUO010001097">
    <property type="protein sequence ID" value="KAJ2799864.1"/>
    <property type="molecule type" value="Genomic_DNA"/>
</dbReference>
<feature type="region of interest" description="Disordered" evidence="5">
    <location>
        <begin position="1476"/>
        <end position="1510"/>
    </location>
</feature>